<keyword evidence="4 5" id="KW-0732">Signal</keyword>
<dbReference type="GeneTree" id="ENSGT01040000240670"/>
<organism evidence="6 7">
    <name type="scientific">Nomascus leucogenys</name>
    <name type="common">Northern white-cheeked gibbon</name>
    <name type="synonym">Hylobates leucogenys</name>
    <dbReference type="NCBI Taxonomy" id="61853"/>
    <lineage>
        <taxon>Eukaryota</taxon>
        <taxon>Metazoa</taxon>
        <taxon>Chordata</taxon>
        <taxon>Craniata</taxon>
        <taxon>Vertebrata</taxon>
        <taxon>Euteleostomi</taxon>
        <taxon>Mammalia</taxon>
        <taxon>Eutheria</taxon>
        <taxon>Euarchontoglires</taxon>
        <taxon>Primates</taxon>
        <taxon>Haplorrhini</taxon>
        <taxon>Catarrhini</taxon>
        <taxon>Hylobatidae</taxon>
        <taxon>Nomascus</taxon>
    </lineage>
</organism>
<feature type="signal peptide" evidence="5">
    <location>
        <begin position="1"/>
        <end position="19"/>
    </location>
</feature>
<dbReference type="STRING" id="61853.ENSNLEP00000049286"/>
<evidence type="ECO:0000256" key="1">
    <source>
        <dbReference type="ARBA" id="ARBA00004613"/>
    </source>
</evidence>
<dbReference type="PANTHER" id="PTHR15057">
    <property type="entry name" value="STATHERIN"/>
    <property type="match status" value="1"/>
</dbReference>
<dbReference type="EMBL" id="ADFV01029692">
    <property type="status" value="NOT_ANNOTATED_CDS"/>
    <property type="molecule type" value="Genomic_DNA"/>
</dbReference>
<evidence type="ECO:0000313" key="7">
    <source>
        <dbReference type="Proteomes" id="UP000001073"/>
    </source>
</evidence>
<dbReference type="FunCoup" id="A0A2I3I0I6">
    <property type="interactions" value="4"/>
</dbReference>
<reference evidence="6 7" key="1">
    <citation type="submission" date="2012-10" db="EMBL/GenBank/DDBJ databases">
        <authorList>
            <consortium name="Gibbon Genome Sequencing Consortium"/>
        </authorList>
    </citation>
    <scope>NUCLEOTIDE SEQUENCE [LARGE SCALE GENOMIC DNA]</scope>
</reference>
<dbReference type="Proteomes" id="UP000001073">
    <property type="component" value="Chromosome 9"/>
</dbReference>
<dbReference type="InterPro" id="IPR030773">
    <property type="entry name" value="Histatin/statherin"/>
</dbReference>
<dbReference type="GO" id="GO:0042742">
    <property type="term" value="P:defense response to bacterium"/>
    <property type="evidence" value="ECO:0007669"/>
    <property type="project" value="InterPro"/>
</dbReference>
<dbReference type="InParanoid" id="A0A2I3I0I6"/>
<evidence type="ECO:0000256" key="3">
    <source>
        <dbReference type="ARBA" id="ARBA00022525"/>
    </source>
</evidence>
<protein>
    <submittedName>
        <fullName evidence="6">Histatin 1</fullName>
    </submittedName>
</protein>
<evidence type="ECO:0000256" key="5">
    <source>
        <dbReference type="SAM" id="SignalP"/>
    </source>
</evidence>
<evidence type="ECO:0000256" key="4">
    <source>
        <dbReference type="ARBA" id="ARBA00022729"/>
    </source>
</evidence>
<keyword evidence="3" id="KW-0964">Secreted</keyword>
<reference evidence="6" key="2">
    <citation type="submission" date="2025-08" db="UniProtKB">
        <authorList>
            <consortium name="Ensembl"/>
        </authorList>
    </citation>
    <scope>IDENTIFICATION</scope>
</reference>
<dbReference type="GO" id="GO:0005576">
    <property type="term" value="C:extracellular region"/>
    <property type="evidence" value="ECO:0007669"/>
    <property type="project" value="UniProtKB-SubCell"/>
</dbReference>
<keyword evidence="7" id="KW-1185">Reference proteome</keyword>
<dbReference type="Ensembl" id="ENSNLET00000050644.1">
    <property type="protein sequence ID" value="ENSNLEP00000049286.1"/>
    <property type="gene ID" value="ENSNLEG00000034438.1"/>
</dbReference>
<dbReference type="AlphaFoldDB" id="A0A2I3I0I6"/>
<dbReference type="OMA" id="SHKEKHH"/>
<dbReference type="PANTHER" id="PTHR15057:SF0">
    <property type="entry name" value="HISTATIN-3"/>
    <property type="match status" value="1"/>
</dbReference>
<gene>
    <name evidence="6" type="primary">HTN1</name>
</gene>
<reference evidence="6" key="3">
    <citation type="submission" date="2025-09" db="UniProtKB">
        <authorList>
            <consortium name="Ensembl"/>
        </authorList>
    </citation>
    <scope>IDENTIFICATION</scope>
</reference>
<proteinExistence type="inferred from homology"/>
<evidence type="ECO:0000256" key="2">
    <source>
        <dbReference type="ARBA" id="ARBA00008589"/>
    </source>
</evidence>
<name>A0A2I3I0I6_NOMLE</name>
<accession>A0A2I3I0I6</accession>
<feature type="chain" id="PRO_5014128432" evidence="5">
    <location>
        <begin position="20"/>
        <end position="56"/>
    </location>
</feature>
<comment type="subcellular location">
    <subcellularLocation>
        <location evidence="1">Secreted</location>
    </subcellularLocation>
</comment>
<evidence type="ECO:0000313" key="6">
    <source>
        <dbReference type="Ensembl" id="ENSNLEP00000049286.1"/>
    </source>
</evidence>
<sequence length="56" mass="7150">MKFFVFALILALMISMTRADSHEKRHHEHRRKFHEKHHSHQEYPFYGYYRNYLYHN</sequence>
<comment type="similarity">
    <text evidence="2">Belongs to the histatin/statherin family.</text>
</comment>